<name>A0A3P7PKG9_DRAME</name>
<gene>
    <name evidence="2" type="ORF">DME_LOCUS556</name>
</gene>
<sequence>MIGFIAIFASSFIWNQSNVYFQLGYRGFGWQTLILAVLIVTWFLSLIILFSQFADRDILVNLGKYKVLCLYACCCVALFIAACLESWYCKLAYGDPILHPRFVVVTVSCCL</sequence>
<dbReference type="OrthoDB" id="5791021at2759"/>
<feature type="transmembrane region" description="Helical" evidence="1">
    <location>
        <begin position="65"/>
        <end position="88"/>
    </location>
</feature>
<evidence type="ECO:0000256" key="1">
    <source>
        <dbReference type="SAM" id="Phobius"/>
    </source>
</evidence>
<evidence type="ECO:0000313" key="2">
    <source>
        <dbReference type="EMBL" id="VDN50583.1"/>
    </source>
</evidence>
<keyword evidence="1" id="KW-0812">Transmembrane</keyword>
<keyword evidence="1" id="KW-1133">Transmembrane helix</keyword>
<organism evidence="2 3">
    <name type="scientific">Dracunculus medinensis</name>
    <name type="common">Guinea worm</name>
    <dbReference type="NCBI Taxonomy" id="318479"/>
    <lineage>
        <taxon>Eukaryota</taxon>
        <taxon>Metazoa</taxon>
        <taxon>Ecdysozoa</taxon>
        <taxon>Nematoda</taxon>
        <taxon>Chromadorea</taxon>
        <taxon>Rhabditida</taxon>
        <taxon>Spirurina</taxon>
        <taxon>Dracunculoidea</taxon>
        <taxon>Dracunculidae</taxon>
        <taxon>Dracunculus</taxon>
    </lineage>
</organism>
<evidence type="ECO:0000313" key="3">
    <source>
        <dbReference type="Proteomes" id="UP000274756"/>
    </source>
</evidence>
<proteinExistence type="predicted"/>
<dbReference type="Proteomes" id="UP000274756">
    <property type="component" value="Unassembled WGS sequence"/>
</dbReference>
<keyword evidence="3" id="KW-1185">Reference proteome</keyword>
<dbReference type="AlphaFoldDB" id="A0A3P7PKG9"/>
<keyword evidence="1" id="KW-0472">Membrane</keyword>
<dbReference type="EMBL" id="UYYG01000004">
    <property type="protein sequence ID" value="VDN50583.1"/>
    <property type="molecule type" value="Genomic_DNA"/>
</dbReference>
<accession>A0A3P7PKG9</accession>
<feature type="transmembrane region" description="Helical" evidence="1">
    <location>
        <begin position="28"/>
        <end position="53"/>
    </location>
</feature>
<reference evidence="2 3" key="1">
    <citation type="submission" date="2018-11" db="EMBL/GenBank/DDBJ databases">
        <authorList>
            <consortium name="Pathogen Informatics"/>
        </authorList>
    </citation>
    <scope>NUCLEOTIDE SEQUENCE [LARGE SCALE GENOMIC DNA]</scope>
</reference>
<protein>
    <submittedName>
        <fullName evidence="2">Uncharacterized protein</fullName>
    </submittedName>
</protein>